<feature type="coiled-coil region" evidence="1">
    <location>
        <begin position="296"/>
        <end position="330"/>
    </location>
</feature>
<reference evidence="4 5" key="1">
    <citation type="journal article" date="2015" name="Nature">
        <title>rRNA introns, odd ribosomes, and small enigmatic genomes across a large radiation of phyla.</title>
        <authorList>
            <person name="Brown C.T."/>
            <person name="Hug L.A."/>
            <person name="Thomas B.C."/>
            <person name="Sharon I."/>
            <person name="Castelle C.J."/>
            <person name="Singh A."/>
            <person name="Wilkins M.J."/>
            <person name="Williams K.H."/>
            <person name="Banfield J.F."/>
        </authorList>
    </citation>
    <scope>NUCLEOTIDE SEQUENCE [LARGE SCALE GENOMIC DNA]</scope>
</reference>
<feature type="region of interest" description="Disordered" evidence="2">
    <location>
        <begin position="100"/>
        <end position="192"/>
    </location>
</feature>
<organism evidence="4 5">
    <name type="scientific">Candidatus Giovannonibacteria bacterium GW2011_GWA1_44_29</name>
    <dbReference type="NCBI Taxonomy" id="1618646"/>
    <lineage>
        <taxon>Bacteria</taxon>
        <taxon>Candidatus Giovannoniibacteriota</taxon>
    </lineage>
</organism>
<dbReference type="AlphaFoldDB" id="A0A0G1IX07"/>
<sequence length="413" mass="45560">MKKRILAAVFLFLGLGVVVPESHAFRVWATKPEVTVAIEDGDMLERVCAELLSRGFVPIGIKNAGQCGVRTAINAFGPPKEKSLAMARTIRAGELYTMPLQSPEPVGKETQSTKTEAGKEIGKVAKEEKEVSRVAASAKTTGQKTETSQTAIVQKEPAQKSAPQPQMVAPAPVAPAVAPQATTKTEKPARKDDAMATAATAKVGNNEFWTITWITGAFGIFIALVTGIVVYLFPKLTARKRTQPANWSGNRPDAEFELGDVGNTEPSHPQATERHRRGSKVINLVQGWVVKKKALVKHFDDELKQKTLELEQAELKLYGETRAVKELQEKLRYLEPFSPGVFTLKFDGKEYQCERAGFARDEKKVPRPLVMCPWPNGCKRPIFAKHIMRHLARELKGEKSLEESPEEPEENVA</sequence>
<proteinExistence type="predicted"/>
<gene>
    <name evidence="4" type="ORF">UW57_C0004G0046</name>
</gene>
<evidence type="ECO:0000256" key="1">
    <source>
        <dbReference type="SAM" id="Coils"/>
    </source>
</evidence>
<keyword evidence="3" id="KW-0472">Membrane</keyword>
<keyword evidence="3" id="KW-1133">Transmembrane helix</keyword>
<comment type="caution">
    <text evidence="4">The sequence shown here is derived from an EMBL/GenBank/DDBJ whole genome shotgun (WGS) entry which is preliminary data.</text>
</comment>
<evidence type="ECO:0000313" key="4">
    <source>
        <dbReference type="EMBL" id="KKT63936.1"/>
    </source>
</evidence>
<feature type="compositionally biased region" description="Basic and acidic residues" evidence="2">
    <location>
        <begin position="116"/>
        <end position="132"/>
    </location>
</feature>
<keyword evidence="1" id="KW-0175">Coiled coil</keyword>
<dbReference type="Proteomes" id="UP000034652">
    <property type="component" value="Unassembled WGS sequence"/>
</dbReference>
<keyword evidence="3" id="KW-0812">Transmembrane</keyword>
<evidence type="ECO:0000256" key="3">
    <source>
        <dbReference type="SAM" id="Phobius"/>
    </source>
</evidence>
<protein>
    <submittedName>
        <fullName evidence="4">Uncharacterized protein</fullName>
    </submittedName>
</protein>
<accession>A0A0G1IX07</accession>
<feature type="compositionally biased region" description="Low complexity" evidence="2">
    <location>
        <begin position="162"/>
        <end position="181"/>
    </location>
</feature>
<feature type="transmembrane region" description="Helical" evidence="3">
    <location>
        <begin position="208"/>
        <end position="233"/>
    </location>
</feature>
<dbReference type="EMBL" id="LCIV01000004">
    <property type="protein sequence ID" value="KKT63936.1"/>
    <property type="molecule type" value="Genomic_DNA"/>
</dbReference>
<feature type="compositionally biased region" description="Polar residues" evidence="2">
    <location>
        <begin position="138"/>
        <end position="152"/>
    </location>
</feature>
<evidence type="ECO:0000313" key="5">
    <source>
        <dbReference type="Proteomes" id="UP000034652"/>
    </source>
</evidence>
<name>A0A0G1IX07_9BACT</name>
<evidence type="ECO:0000256" key="2">
    <source>
        <dbReference type="SAM" id="MobiDB-lite"/>
    </source>
</evidence>